<name>O26247_METTH</name>
<organism evidence="1 2">
    <name type="scientific">Methanothermobacter thermautotrophicus (strain ATCC 29096 / DSM 1053 / JCM 10044 / NBRC 100330 / Delta H)</name>
    <name type="common">Methanobacterium thermoautotrophicum</name>
    <dbReference type="NCBI Taxonomy" id="187420"/>
    <lineage>
        <taxon>Archaea</taxon>
        <taxon>Methanobacteriati</taxon>
        <taxon>Methanobacteriota</taxon>
        <taxon>Methanomada group</taxon>
        <taxon>Methanobacteria</taxon>
        <taxon>Methanobacteriales</taxon>
        <taxon>Methanobacteriaceae</taxon>
        <taxon>Methanothermobacter</taxon>
    </lineage>
</organism>
<evidence type="ECO:0000313" key="1">
    <source>
        <dbReference type="EMBL" id="AAB84650.1"/>
    </source>
</evidence>
<sequence length="70" mass="8390">MVSMERLTLEQYREMVSEIIEFKNLYGSLPKYALVDGKKIHKEHYIDMIERVNKFVLEMGRNPRTVDIRS</sequence>
<dbReference type="EMBL" id="AE000666">
    <property type="protein sequence ID" value="AAB84650.1"/>
    <property type="molecule type" value="Genomic_DNA"/>
</dbReference>
<evidence type="ECO:0000313" key="2">
    <source>
        <dbReference type="Proteomes" id="UP000005223"/>
    </source>
</evidence>
<dbReference type="KEGG" id="mth:MTH_144"/>
<protein>
    <recommendedName>
        <fullName evidence="3">Pseudomurein-binding protein</fullName>
    </recommendedName>
</protein>
<dbReference type="AlphaFoldDB" id="O26247"/>
<dbReference type="Proteomes" id="UP000005223">
    <property type="component" value="Chromosome"/>
</dbReference>
<dbReference type="Pfam" id="PF09373">
    <property type="entry name" value="PMBR"/>
    <property type="match status" value="2"/>
</dbReference>
<dbReference type="EnsemblBacteria" id="AAB84650">
    <property type="protein sequence ID" value="AAB84650"/>
    <property type="gene ID" value="MTH_144"/>
</dbReference>
<gene>
    <name evidence="1" type="ordered locus">MTH_144</name>
</gene>
<dbReference type="PIR" id="F69058">
    <property type="entry name" value="F69058"/>
</dbReference>
<dbReference type="InterPro" id="IPR018975">
    <property type="entry name" value="Pseudomurein-binding_repeat"/>
</dbReference>
<accession>O26247</accession>
<dbReference type="PaxDb" id="187420-MTH_144"/>
<evidence type="ECO:0008006" key="3">
    <source>
        <dbReference type="Google" id="ProtNLM"/>
    </source>
</evidence>
<dbReference type="STRING" id="187420.MTH_144"/>
<reference evidence="1 2" key="1">
    <citation type="journal article" date="1997" name="J. Bacteriol.">
        <title>Complete genome sequence of Methanobacterium thermoautotrophicum deltaH: functional analysis and comparative genomics.</title>
        <authorList>
            <person name="Smith D.R."/>
            <person name="Doucette-Stamm L.A."/>
            <person name="Deloughery C."/>
            <person name="Lee H.-M."/>
            <person name="Dubois J."/>
            <person name="Aldredge T."/>
            <person name="Bashirzadeh R."/>
            <person name="Blakely D."/>
            <person name="Cook R."/>
            <person name="Gilbert K."/>
            <person name="Harrison D."/>
            <person name="Hoang L."/>
            <person name="Keagle P."/>
            <person name="Lumm W."/>
            <person name="Pothier B."/>
            <person name="Qiu D."/>
            <person name="Spadafora R."/>
            <person name="Vicare R."/>
            <person name="Wang Y."/>
            <person name="Wierzbowski J."/>
            <person name="Gibson R."/>
            <person name="Jiwani N."/>
            <person name="Caruso A."/>
            <person name="Bush D."/>
            <person name="Safer H."/>
            <person name="Patwell D."/>
            <person name="Prabhakar S."/>
            <person name="McDougall S."/>
            <person name="Shimer G."/>
            <person name="Goyal A."/>
            <person name="Pietrovski S."/>
            <person name="Church G.M."/>
            <person name="Daniels C.J."/>
            <person name="Mao J.-i."/>
            <person name="Rice P."/>
            <person name="Nolling J."/>
            <person name="Reeve J.N."/>
        </authorList>
    </citation>
    <scope>NUCLEOTIDE SEQUENCE [LARGE SCALE GENOMIC DNA]</scope>
    <source>
        <strain evidence="2">ATCC 29096 / DSM 1053 / JCM 10044 / NBRC 100330 / Delta H</strain>
    </source>
</reference>
<dbReference type="InParanoid" id="O26247"/>
<dbReference type="HOGENOM" id="CLU_196470_0_0_2"/>
<keyword evidence="2" id="KW-1185">Reference proteome</keyword>
<proteinExistence type="predicted"/>